<proteinExistence type="predicted"/>
<evidence type="ECO:0000313" key="3">
    <source>
        <dbReference type="Proteomes" id="UP000248410"/>
    </source>
</evidence>
<dbReference type="Proteomes" id="UP000248410">
    <property type="component" value="Chromosome"/>
</dbReference>
<dbReference type="Gene3D" id="3.30.465.10">
    <property type="match status" value="1"/>
</dbReference>
<dbReference type="InterPro" id="IPR006094">
    <property type="entry name" value="Oxid_FAD_bind_N"/>
</dbReference>
<reference evidence="2 3" key="1">
    <citation type="submission" date="2018-05" db="EMBL/GenBank/DDBJ databases">
        <title>Complete Genome Sequences of Extremely Thermoacidophilic, Metal-Mobilizing Type-Strain Members of the Archaeal Family Sulfolobaceae: Acidianus brierleyi DSM-1651T, Acidianus sulfidivorans DSM-18786T, Metallosphaera hakonensis DSM-7519T, and Metallosphaera prunae DSM-10039T.</title>
        <authorList>
            <person name="Counts J.A."/>
            <person name="Kelly R.M."/>
        </authorList>
    </citation>
    <scope>NUCLEOTIDE SEQUENCE [LARGE SCALE GENOMIC DNA]</scope>
    <source>
        <strain evidence="2 3">JP7</strain>
    </source>
</reference>
<gene>
    <name evidence="2" type="ORF">DFR86_07385</name>
</gene>
<dbReference type="SUPFAM" id="SSF56176">
    <property type="entry name" value="FAD-binding/transporter-associated domain-like"/>
    <property type="match status" value="1"/>
</dbReference>
<sequence length="292" mass="33524">MCVAEIYSEKELFSELRDAYISNKKVMVLGYGRHSEIRKADIYLQIKMDEYEIKDNCVIASAGASVSKIREEALDKGLLFPSFYDGTIGGLLANNEISPLSTRFGKPSDFTEWVNFMTSFKMFRWKGIIGSKGTFGAITKAKIRLFNRPNKVYTFESKIEDSSLLVSNVNKFLKMNPLVLLVEYTEKEKYQFHATLTEDLDLAGFTKDEGVPNIEESNKNSYYLKTQGIEDFVRIVERINPIYAYTILNTGYTKVYVADEDLLSNYSYLKSEEAFPIYKKLKKIFDFKGIFA</sequence>
<dbReference type="KEGG" id="asul:DFR86_07385"/>
<name>A0A2U9IMX6_9CREN</name>
<dbReference type="Pfam" id="PF01565">
    <property type="entry name" value="FAD_binding_4"/>
    <property type="match status" value="1"/>
</dbReference>
<feature type="domain" description="FAD linked oxidase N-terminal" evidence="1">
    <location>
        <begin position="3"/>
        <end position="118"/>
    </location>
</feature>
<dbReference type="InterPro" id="IPR016169">
    <property type="entry name" value="FAD-bd_PCMH_sub2"/>
</dbReference>
<accession>A0A2U9IMX6</accession>
<dbReference type="InterPro" id="IPR036318">
    <property type="entry name" value="FAD-bd_PCMH-like_sf"/>
</dbReference>
<keyword evidence="3" id="KW-1185">Reference proteome</keyword>
<evidence type="ECO:0000259" key="1">
    <source>
        <dbReference type="Pfam" id="PF01565"/>
    </source>
</evidence>
<dbReference type="AlphaFoldDB" id="A0A2U9IMX6"/>
<dbReference type="EMBL" id="CP029288">
    <property type="protein sequence ID" value="AWR97388.1"/>
    <property type="molecule type" value="Genomic_DNA"/>
</dbReference>
<organism evidence="2 3">
    <name type="scientific">Acidianus sulfidivorans JP7</name>
    <dbReference type="NCBI Taxonomy" id="619593"/>
    <lineage>
        <taxon>Archaea</taxon>
        <taxon>Thermoproteota</taxon>
        <taxon>Thermoprotei</taxon>
        <taxon>Sulfolobales</taxon>
        <taxon>Sulfolobaceae</taxon>
        <taxon>Acidianus</taxon>
    </lineage>
</organism>
<protein>
    <submittedName>
        <fullName evidence="2">FAD-binding oxidoreductase</fullName>
    </submittedName>
</protein>
<evidence type="ECO:0000313" key="2">
    <source>
        <dbReference type="EMBL" id="AWR97388.1"/>
    </source>
</evidence>
<dbReference type="GO" id="GO:0050660">
    <property type="term" value="F:flavin adenine dinucleotide binding"/>
    <property type="evidence" value="ECO:0007669"/>
    <property type="project" value="InterPro"/>
</dbReference>